<feature type="compositionally biased region" description="Low complexity" evidence="1">
    <location>
        <begin position="113"/>
        <end position="133"/>
    </location>
</feature>
<name>A0A2Z7AY01_9LAMI</name>
<feature type="region of interest" description="Disordered" evidence="1">
    <location>
        <begin position="113"/>
        <end position="140"/>
    </location>
</feature>
<dbReference type="Proteomes" id="UP000250235">
    <property type="component" value="Unassembled WGS sequence"/>
</dbReference>
<evidence type="ECO:0000313" key="3">
    <source>
        <dbReference type="Proteomes" id="UP000250235"/>
    </source>
</evidence>
<gene>
    <name evidence="2" type="ORF">F511_12237</name>
</gene>
<proteinExistence type="predicted"/>
<evidence type="ECO:0000256" key="1">
    <source>
        <dbReference type="SAM" id="MobiDB-lite"/>
    </source>
</evidence>
<organism evidence="2 3">
    <name type="scientific">Dorcoceras hygrometricum</name>
    <dbReference type="NCBI Taxonomy" id="472368"/>
    <lineage>
        <taxon>Eukaryota</taxon>
        <taxon>Viridiplantae</taxon>
        <taxon>Streptophyta</taxon>
        <taxon>Embryophyta</taxon>
        <taxon>Tracheophyta</taxon>
        <taxon>Spermatophyta</taxon>
        <taxon>Magnoliopsida</taxon>
        <taxon>eudicotyledons</taxon>
        <taxon>Gunneridae</taxon>
        <taxon>Pentapetalae</taxon>
        <taxon>asterids</taxon>
        <taxon>lamiids</taxon>
        <taxon>Lamiales</taxon>
        <taxon>Gesneriaceae</taxon>
        <taxon>Didymocarpoideae</taxon>
        <taxon>Trichosporeae</taxon>
        <taxon>Loxocarpinae</taxon>
        <taxon>Dorcoceras</taxon>
    </lineage>
</organism>
<protein>
    <submittedName>
        <fullName evidence="2">Uncharacterized protein</fullName>
    </submittedName>
</protein>
<keyword evidence="3" id="KW-1185">Reference proteome</keyword>
<sequence length="279" mass="30224">MHAAATSAAQPCNVMRDRCIIVRCHFDHHATSAHGQRATAGHHWRNGLRAIAANGRATCATFARSGAQRRATICASISPRPITSRPLFAQPKAVKKYADLFLEVRSSISYISPSSATSSPSSSSSPFEFSSSFGDPRQSDHDLVSSTLVRRSRLVRPKPWLDVEIARCSAAWVSSPLLALRACTVAHGWGCGWFRWNCMDLRVVQQTGLRPGWPEQSVRKAESGCRARVWAAAHAWVRVVFGPGGSIEPIKHAEPLGSLGLNGAGDDPAEYITIGSEDL</sequence>
<dbReference type="EMBL" id="KV011826">
    <property type="protein sequence ID" value="KZV25830.1"/>
    <property type="molecule type" value="Genomic_DNA"/>
</dbReference>
<accession>A0A2Z7AY01</accession>
<reference evidence="2 3" key="1">
    <citation type="journal article" date="2015" name="Proc. Natl. Acad. Sci. U.S.A.">
        <title>The resurrection genome of Boea hygrometrica: A blueprint for survival of dehydration.</title>
        <authorList>
            <person name="Xiao L."/>
            <person name="Yang G."/>
            <person name="Zhang L."/>
            <person name="Yang X."/>
            <person name="Zhao S."/>
            <person name="Ji Z."/>
            <person name="Zhou Q."/>
            <person name="Hu M."/>
            <person name="Wang Y."/>
            <person name="Chen M."/>
            <person name="Xu Y."/>
            <person name="Jin H."/>
            <person name="Xiao X."/>
            <person name="Hu G."/>
            <person name="Bao F."/>
            <person name="Hu Y."/>
            <person name="Wan P."/>
            <person name="Li L."/>
            <person name="Deng X."/>
            <person name="Kuang T."/>
            <person name="Xiang C."/>
            <person name="Zhu J.K."/>
            <person name="Oliver M.J."/>
            <person name="He Y."/>
        </authorList>
    </citation>
    <scope>NUCLEOTIDE SEQUENCE [LARGE SCALE GENOMIC DNA]</scope>
    <source>
        <strain evidence="3">cv. XS01</strain>
    </source>
</reference>
<evidence type="ECO:0000313" key="2">
    <source>
        <dbReference type="EMBL" id="KZV25830.1"/>
    </source>
</evidence>
<dbReference type="AlphaFoldDB" id="A0A2Z7AY01"/>